<protein>
    <recommendedName>
        <fullName evidence="2">Cold shock-like protein CspD</fullName>
    </recommendedName>
</protein>
<evidence type="ECO:0000259" key="7">
    <source>
        <dbReference type="PROSITE" id="PS51857"/>
    </source>
</evidence>
<dbReference type="InterPro" id="IPR050181">
    <property type="entry name" value="Cold_shock_domain"/>
</dbReference>
<proteinExistence type="predicted"/>
<evidence type="ECO:0000313" key="9">
    <source>
        <dbReference type="Proteomes" id="UP000029499"/>
    </source>
</evidence>
<dbReference type="STRING" id="216142.LT40_11530"/>
<gene>
    <name evidence="8" type="ORF">LT40_11530</name>
</gene>
<evidence type="ECO:0000256" key="2">
    <source>
        <dbReference type="ARBA" id="ARBA00022318"/>
    </source>
</evidence>
<comment type="subcellular location">
    <subcellularLocation>
        <location evidence="1 5">Cytoplasm</location>
    </subcellularLocation>
</comment>
<dbReference type="eggNOG" id="COG1278">
    <property type="taxonomic scope" value="Bacteria"/>
</dbReference>
<dbReference type="CDD" id="cd04458">
    <property type="entry name" value="CSP_CDS"/>
    <property type="match status" value="1"/>
</dbReference>
<dbReference type="HOGENOM" id="CLU_117621_0_0_6"/>
<dbReference type="OrthoDB" id="9810590at2"/>
<dbReference type="Gene3D" id="2.40.50.140">
    <property type="entry name" value="Nucleic acid-binding proteins"/>
    <property type="match status" value="1"/>
</dbReference>
<dbReference type="Pfam" id="PF00313">
    <property type="entry name" value="CSD"/>
    <property type="match status" value="1"/>
</dbReference>
<keyword evidence="9" id="KW-1185">Reference proteome</keyword>
<evidence type="ECO:0000256" key="4">
    <source>
        <dbReference type="ARBA" id="ARBA00023125"/>
    </source>
</evidence>
<evidence type="ECO:0000313" key="8">
    <source>
        <dbReference type="EMBL" id="AIS17981.1"/>
    </source>
</evidence>
<feature type="region of interest" description="Disordered" evidence="6">
    <location>
        <begin position="72"/>
        <end position="91"/>
    </location>
</feature>
<dbReference type="InterPro" id="IPR012751">
    <property type="entry name" value="CspD"/>
</dbReference>
<reference evidence="8 9" key="1">
    <citation type="journal article" date="2015" name="J. Biotechnol.">
        <title>Complete genome sequence of Pseudomonas rhizosphaerae IH5T (=DSM 16299T), a phosphate-solubilizing rhizobacterium for bacterial biofertilizer.</title>
        <authorList>
            <person name="Kwak Y."/>
            <person name="Jung B.K."/>
            <person name="Shin J.H."/>
        </authorList>
    </citation>
    <scope>NUCLEOTIDE SEQUENCE [LARGE SCALE GENOMIC DNA]</scope>
    <source>
        <strain evidence="8">DSM 16299</strain>
    </source>
</reference>
<dbReference type="GO" id="GO:0005829">
    <property type="term" value="C:cytosol"/>
    <property type="evidence" value="ECO:0007669"/>
    <property type="project" value="UniProtKB-ARBA"/>
</dbReference>
<accession>A0A089ZQP3</accession>
<dbReference type="InterPro" id="IPR012340">
    <property type="entry name" value="NA-bd_OB-fold"/>
</dbReference>
<organism evidence="8 9">
    <name type="scientific">Pseudomonas rhizosphaerae</name>
    <dbReference type="NCBI Taxonomy" id="216142"/>
    <lineage>
        <taxon>Bacteria</taxon>
        <taxon>Pseudomonadati</taxon>
        <taxon>Pseudomonadota</taxon>
        <taxon>Gammaproteobacteria</taxon>
        <taxon>Pseudomonadales</taxon>
        <taxon>Pseudomonadaceae</taxon>
        <taxon>Pseudomonas</taxon>
    </lineage>
</organism>
<dbReference type="FunFam" id="2.40.50.140:FF:000006">
    <property type="entry name" value="Cold shock protein CspC"/>
    <property type="match status" value="1"/>
</dbReference>
<dbReference type="NCBIfam" id="TIGR02381">
    <property type="entry name" value="cspD"/>
    <property type="match status" value="1"/>
</dbReference>
<dbReference type="InterPro" id="IPR019844">
    <property type="entry name" value="CSD_CS"/>
</dbReference>
<dbReference type="PANTHER" id="PTHR11544">
    <property type="entry name" value="COLD SHOCK DOMAIN CONTAINING PROTEINS"/>
    <property type="match status" value="1"/>
</dbReference>
<keyword evidence="4" id="KW-0238">DNA-binding</keyword>
<sequence>MGMRSGKVKWFNNAKGYGFIIEDGQTEDLFAHFSAITMGGYKTLKAGQAVVFDIVQGPKGLHAVSIEPASVEAPETSVTPVDNAAKESADA</sequence>
<dbReference type="PROSITE" id="PS00352">
    <property type="entry name" value="CSD_1"/>
    <property type="match status" value="1"/>
</dbReference>
<dbReference type="KEGG" id="prh:LT40_11530"/>
<name>A0A089ZQP3_9PSED</name>
<dbReference type="EMBL" id="CP009533">
    <property type="protein sequence ID" value="AIS17981.1"/>
    <property type="molecule type" value="Genomic_DNA"/>
</dbReference>
<dbReference type="GO" id="GO:0003677">
    <property type="term" value="F:DNA binding"/>
    <property type="evidence" value="ECO:0007669"/>
    <property type="project" value="UniProtKB-KW"/>
</dbReference>
<dbReference type="Proteomes" id="UP000029499">
    <property type="component" value="Chromosome"/>
</dbReference>
<feature type="domain" description="CSD" evidence="7">
    <location>
        <begin position="3"/>
        <end position="68"/>
    </location>
</feature>
<evidence type="ECO:0000256" key="6">
    <source>
        <dbReference type="SAM" id="MobiDB-lite"/>
    </source>
</evidence>
<dbReference type="InterPro" id="IPR011129">
    <property type="entry name" value="CSD"/>
</dbReference>
<dbReference type="InterPro" id="IPR002059">
    <property type="entry name" value="CSP_DNA-bd"/>
</dbReference>
<dbReference type="AlphaFoldDB" id="A0A089ZQP3"/>
<dbReference type="GO" id="GO:0006355">
    <property type="term" value="P:regulation of DNA-templated transcription"/>
    <property type="evidence" value="ECO:0007669"/>
    <property type="project" value="InterPro"/>
</dbReference>
<evidence type="ECO:0000256" key="3">
    <source>
        <dbReference type="ARBA" id="ARBA00022490"/>
    </source>
</evidence>
<evidence type="ECO:0000256" key="1">
    <source>
        <dbReference type="ARBA" id="ARBA00004496"/>
    </source>
</evidence>
<dbReference type="SMART" id="SM00357">
    <property type="entry name" value="CSP"/>
    <property type="match status" value="1"/>
</dbReference>
<evidence type="ECO:0000256" key="5">
    <source>
        <dbReference type="RuleBase" id="RU000408"/>
    </source>
</evidence>
<dbReference type="SUPFAM" id="SSF50249">
    <property type="entry name" value="Nucleic acid-binding proteins"/>
    <property type="match status" value="1"/>
</dbReference>
<dbReference type="PROSITE" id="PS51857">
    <property type="entry name" value="CSD_2"/>
    <property type="match status" value="1"/>
</dbReference>
<dbReference type="PRINTS" id="PR00050">
    <property type="entry name" value="COLDSHOCK"/>
</dbReference>
<keyword evidence="3" id="KW-0963">Cytoplasm</keyword>